<dbReference type="Proteomes" id="UP000887540">
    <property type="component" value="Unplaced"/>
</dbReference>
<dbReference type="InterPro" id="IPR009003">
    <property type="entry name" value="Peptidase_S1_PA"/>
</dbReference>
<dbReference type="AlphaFoldDB" id="A0A914EN09"/>
<reference evidence="3" key="1">
    <citation type="submission" date="2022-11" db="UniProtKB">
        <authorList>
            <consortium name="WormBaseParasite"/>
        </authorList>
    </citation>
    <scope>IDENTIFICATION</scope>
</reference>
<organism evidence="2 3">
    <name type="scientific">Acrobeloides nanus</name>
    <dbReference type="NCBI Taxonomy" id="290746"/>
    <lineage>
        <taxon>Eukaryota</taxon>
        <taxon>Metazoa</taxon>
        <taxon>Ecdysozoa</taxon>
        <taxon>Nematoda</taxon>
        <taxon>Chromadorea</taxon>
        <taxon>Rhabditida</taxon>
        <taxon>Tylenchina</taxon>
        <taxon>Cephalobomorpha</taxon>
        <taxon>Cephaloboidea</taxon>
        <taxon>Cephalobidae</taxon>
        <taxon>Acrobeloides</taxon>
    </lineage>
</organism>
<keyword evidence="2" id="KW-1185">Reference proteome</keyword>
<protein>
    <submittedName>
        <fullName evidence="3">Uncharacterized protein</fullName>
    </submittedName>
</protein>
<feature type="region of interest" description="Disordered" evidence="1">
    <location>
        <begin position="183"/>
        <end position="204"/>
    </location>
</feature>
<evidence type="ECO:0000313" key="2">
    <source>
        <dbReference type="Proteomes" id="UP000887540"/>
    </source>
</evidence>
<name>A0A914EN09_9BILA</name>
<accession>A0A914EN09</accession>
<proteinExistence type="predicted"/>
<feature type="compositionally biased region" description="Pro residues" evidence="1">
    <location>
        <begin position="193"/>
        <end position="204"/>
    </location>
</feature>
<sequence length="456" mass="51045">MAIINISDGNSTFSLWTDNDSGLTLENLKSAYPDAINLINPVYEPRRLLSVRDGKIYNPDGWDTNIVYLAHLGSSRPPTPIVSRQGSSVDANRCQMNIIVVTGKEKKVKVLLDDVAKISEHTLRRAFQLENEVPIGLTIIIDEKEVCLDRQEFERGQFYFVLPKERENLEFRLTWDEQRRSRPRFSLDAHPESPYPKAPSPPPPMSKSIDKWMFYAVDSAGKSTVVCIHPRYFVTFRHGTHLQLQVGSVIRIFNAKSETNEQDGYEVTVVDLNERLDFILLRSKEIIVPIAPRLAIAEESENFLLAGFGDQSTGEQQLAYLNGIVHSVRGYYFSVYDRPAHRPSLLMGPFILGTGQSSRGGSGGACWSFNRLIGINFGVTTMPETTHSLSISEAATFSPKNIISPAIPFISMSLMAQLYIEKQTSPKPPPKKKRKPLQTEIEGIGTGSLTIDLDES</sequence>
<evidence type="ECO:0000313" key="3">
    <source>
        <dbReference type="WBParaSite" id="ACRNAN_scaffold918.g11101.t1"/>
    </source>
</evidence>
<dbReference type="WBParaSite" id="ACRNAN_scaffold918.g11101.t1">
    <property type="protein sequence ID" value="ACRNAN_scaffold918.g11101.t1"/>
    <property type="gene ID" value="ACRNAN_scaffold918.g11101"/>
</dbReference>
<evidence type="ECO:0000256" key="1">
    <source>
        <dbReference type="SAM" id="MobiDB-lite"/>
    </source>
</evidence>
<feature type="region of interest" description="Disordered" evidence="1">
    <location>
        <begin position="423"/>
        <end position="456"/>
    </location>
</feature>
<dbReference type="SUPFAM" id="SSF50494">
    <property type="entry name" value="Trypsin-like serine proteases"/>
    <property type="match status" value="1"/>
</dbReference>